<keyword evidence="3" id="KW-1185">Reference proteome</keyword>
<sequence>MRLLSIPKFHKQQPQSAAQGPSDTRVDAHQPPGNRAPDPGSPLARRPPSRKTSQKPSVKSEKNLLQTLCFTSGASTSRKNSLTPGGRLSPDASPTAGVSASRPTSEMPAEAPATQATLGQAPVRAAHVPRRGKTLAQLFKETKEMHEAEAPLGVFSDAMNKPASSVQAHLLNVGGTSTHSEIEELEEPGKNAAAPEGRVAIEEKINEGLSEAEQDDIDKPDNELSIPWAHDANPKNLFWQKIDESHKQDIFHLFSDNNDIEGIALYEKIQGMEHDENSGASETVSQDPEKHNVDVSPERKDFLKKIEFMEEMERHLLQRYQAHDLRKLRNAPEPSASLKALMSRFQEASRLAASGSESPQGLPISAPPTLDYFRDASTRASPDLEHFEFANGSTSATSDPFQENTRARYEEAVEIEVNKQRVARQAKSLDKPSPKGFLHWLRG</sequence>
<dbReference type="Proteomes" id="UP000515406">
    <property type="component" value="Chromosome"/>
</dbReference>
<feature type="compositionally biased region" description="Polar residues" evidence="1">
    <location>
        <begin position="54"/>
        <end position="83"/>
    </location>
</feature>
<evidence type="ECO:0000313" key="2">
    <source>
        <dbReference type="EMBL" id="CAD0307697.1"/>
    </source>
</evidence>
<dbReference type="EMBL" id="LR828257">
    <property type="protein sequence ID" value="CAD0307697.1"/>
    <property type="molecule type" value="Genomic_DNA"/>
</dbReference>
<dbReference type="AlphaFoldDB" id="A0A6V7C1D5"/>
<name>A0A6V7C1D5_9XANT</name>
<protein>
    <submittedName>
        <fullName evidence="2">Uncharacterized protein</fullName>
    </submittedName>
</protein>
<accession>A0A6V7C1D5</accession>
<feature type="region of interest" description="Disordered" evidence="1">
    <location>
        <begin position="1"/>
        <end position="127"/>
    </location>
</feature>
<feature type="compositionally biased region" description="Polar residues" evidence="1">
    <location>
        <begin position="12"/>
        <end position="22"/>
    </location>
</feature>
<evidence type="ECO:0000313" key="3">
    <source>
        <dbReference type="Proteomes" id="UP000515406"/>
    </source>
</evidence>
<evidence type="ECO:0000256" key="1">
    <source>
        <dbReference type="SAM" id="MobiDB-lite"/>
    </source>
</evidence>
<proteinExistence type="predicted"/>
<feature type="region of interest" description="Disordered" evidence="1">
    <location>
        <begin position="424"/>
        <end position="443"/>
    </location>
</feature>
<dbReference type="EMBL" id="LR828257">
    <property type="protein sequence ID" value="CAD0307703.1"/>
    <property type="molecule type" value="Genomic_DNA"/>
</dbReference>
<feature type="region of interest" description="Disordered" evidence="1">
    <location>
        <begin position="275"/>
        <end position="295"/>
    </location>
</feature>
<gene>
    <name evidence="2" type="ORF">CFBP498_08240</name>
</gene>
<reference evidence="2 3" key="1">
    <citation type="submission" date="2020-07" db="EMBL/GenBank/DDBJ databases">
        <authorList>
            <person name="Pothier F. J."/>
        </authorList>
    </citation>
    <scope>NUCLEOTIDE SEQUENCE [LARGE SCALE GENOMIC DNA]</scope>
    <source>
        <strain evidence="2 3">CFBP 498</strain>
    </source>
</reference>
<organism evidence="2 3">
    <name type="scientific">Xanthomonas hortorum pv. vitians</name>
    <dbReference type="NCBI Taxonomy" id="83224"/>
    <lineage>
        <taxon>Bacteria</taxon>
        <taxon>Pseudomonadati</taxon>
        <taxon>Pseudomonadota</taxon>
        <taxon>Gammaproteobacteria</taxon>
        <taxon>Lysobacterales</taxon>
        <taxon>Lysobacteraceae</taxon>
        <taxon>Xanthomonas</taxon>
    </lineage>
</organism>